<evidence type="ECO:0000256" key="1">
    <source>
        <dbReference type="ARBA" id="ARBA00004123"/>
    </source>
</evidence>
<reference evidence="9 10" key="1">
    <citation type="journal article" date="2015" name="Genome Biol. Evol.">
        <title>Comparative Genomics of a Bacterivorous Green Alga Reveals Evolutionary Causalities and Consequences of Phago-Mixotrophic Mode of Nutrition.</title>
        <authorList>
            <person name="Burns J.A."/>
            <person name="Paasch A."/>
            <person name="Narechania A."/>
            <person name="Kim E."/>
        </authorList>
    </citation>
    <scope>NUCLEOTIDE SEQUENCE [LARGE SCALE GENOMIC DNA]</scope>
    <source>
        <strain evidence="9 10">PLY_AMNH</strain>
    </source>
</reference>
<dbReference type="Gene3D" id="2.40.50.40">
    <property type="match status" value="1"/>
</dbReference>
<dbReference type="SMART" id="SM00614">
    <property type="entry name" value="ZnF_BED"/>
    <property type="match status" value="1"/>
</dbReference>
<dbReference type="InterPro" id="IPR000953">
    <property type="entry name" value="Chromo/chromo_shadow_dom"/>
</dbReference>
<dbReference type="GO" id="GO:0003677">
    <property type="term" value="F:DNA binding"/>
    <property type="evidence" value="ECO:0007669"/>
    <property type="project" value="InterPro"/>
</dbReference>
<dbReference type="CDD" id="cd00024">
    <property type="entry name" value="CD_CSD"/>
    <property type="match status" value="1"/>
</dbReference>
<dbReference type="InterPro" id="IPR023780">
    <property type="entry name" value="Chromo_domain"/>
</dbReference>
<name>A0AAE0L6L5_9CHLO</name>
<dbReference type="AlphaFoldDB" id="A0AAE0L6L5"/>
<sequence length="529" mass="59557">MGRGGGPKRRRTSSIVLVAQGAGLLKRTQKHPYDKYGSNDTEYSIREIKNHRESYGVIQYLISWEGFTDADDTWEPVDHLTGEEHTIQAYRDAQAAKDAAAEAENATAREARRQRQEEAILEASDLVDANQGKSKRRSPIWQFFWVVMDEGDKVTHTVCKQCGESSERVAYHGNTTNLRSHIAHVHKDVYCKLCIEEKNTTTAESGSTDTGEKSASAGTIEALLPKISTEKRDILHKKFTRWLVKRRRPLYLGETDSELRDLFDYIFQGGYVLPTYRIVVQKVLELSAEGRLAVADAIAETLQAGILPSIAGDIWSEGGVAIFGVLVYWIDADHVLHEKLAAAIPFSDVRHTGPEICAATKASLSAIGIGSYETTDAVLLYDTENPRKANTAAPNPDGSVYRDHKLESLEWDIVTESVYVLALTKTAVNMLQSTSHPPINLVLPTIGSLAYKLDAATPLKFEKEYVNVQNEHVQHARKLLHQDLYRRYFNELMECKLEDYVVATFLDPRYKDFEFKYLEKWNKGEFPLA</sequence>
<dbReference type="PROSITE" id="PS50808">
    <property type="entry name" value="ZF_BED"/>
    <property type="match status" value="1"/>
</dbReference>
<evidence type="ECO:0000256" key="5">
    <source>
        <dbReference type="ARBA" id="ARBA00023242"/>
    </source>
</evidence>
<evidence type="ECO:0000256" key="6">
    <source>
        <dbReference type="PROSITE-ProRule" id="PRU00027"/>
    </source>
</evidence>
<dbReference type="Proteomes" id="UP001190700">
    <property type="component" value="Unassembled WGS sequence"/>
</dbReference>
<comment type="subcellular location">
    <subcellularLocation>
        <location evidence="1">Nucleus</location>
    </subcellularLocation>
</comment>
<dbReference type="SUPFAM" id="SSF57667">
    <property type="entry name" value="beta-beta-alpha zinc fingers"/>
    <property type="match status" value="1"/>
</dbReference>
<evidence type="ECO:0000256" key="3">
    <source>
        <dbReference type="ARBA" id="ARBA00022771"/>
    </source>
</evidence>
<keyword evidence="3 6" id="KW-0863">Zinc-finger</keyword>
<dbReference type="InterPro" id="IPR051219">
    <property type="entry name" value="Heterochromatin_chromo-domain"/>
</dbReference>
<dbReference type="SMART" id="SM00298">
    <property type="entry name" value="CHROMO"/>
    <property type="match status" value="1"/>
</dbReference>
<accession>A0AAE0L6L5</accession>
<dbReference type="SUPFAM" id="SSF53098">
    <property type="entry name" value="Ribonuclease H-like"/>
    <property type="match status" value="1"/>
</dbReference>
<evidence type="ECO:0000256" key="2">
    <source>
        <dbReference type="ARBA" id="ARBA00022723"/>
    </source>
</evidence>
<keyword evidence="5" id="KW-0539">Nucleus</keyword>
<evidence type="ECO:0000313" key="10">
    <source>
        <dbReference type="Proteomes" id="UP001190700"/>
    </source>
</evidence>
<evidence type="ECO:0000313" key="9">
    <source>
        <dbReference type="EMBL" id="KAK3273797.1"/>
    </source>
</evidence>
<comment type="caution">
    <text evidence="9">The sequence shown here is derived from an EMBL/GenBank/DDBJ whole genome shotgun (WGS) entry which is preliminary data.</text>
</comment>
<organism evidence="9 10">
    <name type="scientific">Cymbomonas tetramitiformis</name>
    <dbReference type="NCBI Taxonomy" id="36881"/>
    <lineage>
        <taxon>Eukaryota</taxon>
        <taxon>Viridiplantae</taxon>
        <taxon>Chlorophyta</taxon>
        <taxon>Pyramimonadophyceae</taxon>
        <taxon>Pyramimonadales</taxon>
        <taxon>Pyramimonadaceae</taxon>
        <taxon>Cymbomonas</taxon>
    </lineage>
</organism>
<gene>
    <name evidence="9" type="ORF">CYMTET_17980</name>
</gene>
<keyword evidence="2" id="KW-0479">Metal-binding</keyword>
<evidence type="ECO:0008006" key="11">
    <source>
        <dbReference type="Google" id="ProtNLM"/>
    </source>
</evidence>
<dbReference type="SUPFAM" id="SSF54160">
    <property type="entry name" value="Chromo domain-like"/>
    <property type="match status" value="1"/>
</dbReference>
<feature type="domain" description="Chromo" evidence="7">
    <location>
        <begin position="43"/>
        <end position="102"/>
    </location>
</feature>
<evidence type="ECO:0000259" key="7">
    <source>
        <dbReference type="PROSITE" id="PS50013"/>
    </source>
</evidence>
<keyword evidence="4" id="KW-0862">Zinc</keyword>
<evidence type="ECO:0000256" key="4">
    <source>
        <dbReference type="ARBA" id="ARBA00022833"/>
    </source>
</evidence>
<dbReference type="EMBL" id="LGRX02008252">
    <property type="protein sequence ID" value="KAK3273797.1"/>
    <property type="molecule type" value="Genomic_DNA"/>
</dbReference>
<evidence type="ECO:0000259" key="8">
    <source>
        <dbReference type="PROSITE" id="PS50808"/>
    </source>
</evidence>
<dbReference type="InterPro" id="IPR036236">
    <property type="entry name" value="Znf_C2H2_sf"/>
</dbReference>
<protein>
    <recommendedName>
        <fullName evidence="11">Chromo domain-containing protein</fullName>
    </recommendedName>
</protein>
<dbReference type="InterPro" id="IPR003656">
    <property type="entry name" value="Znf_BED"/>
</dbReference>
<dbReference type="InterPro" id="IPR016197">
    <property type="entry name" value="Chromo-like_dom_sf"/>
</dbReference>
<dbReference type="PROSITE" id="PS50013">
    <property type="entry name" value="CHROMO_2"/>
    <property type="match status" value="1"/>
</dbReference>
<feature type="domain" description="BED-type" evidence="8">
    <location>
        <begin position="135"/>
        <end position="193"/>
    </location>
</feature>
<proteinExistence type="predicted"/>
<keyword evidence="10" id="KW-1185">Reference proteome</keyword>
<dbReference type="GO" id="GO:0008270">
    <property type="term" value="F:zinc ion binding"/>
    <property type="evidence" value="ECO:0007669"/>
    <property type="project" value="UniProtKB-KW"/>
</dbReference>
<dbReference type="GO" id="GO:0005634">
    <property type="term" value="C:nucleus"/>
    <property type="evidence" value="ECO:0007669"/>
    <property type="project" value="UniProtKB-SubCell"/>
</dbReference>
<dbReference type="Pfam" id="PF00385">
    <property type="entry name" value="Chromo"/>
    <property type="match status" value="1"/>
</dbReference>
<dbReference type="PANTHER" id="PTHR22812">
    <property type="entry name" value="CHROMOBOX PROTEIN"/>
    <property type="match status" value="1"/>
</dbReference>
<dbReference type="InterPro" id="IPR012337">
    <property type="entry name" value="RNaseH-like_sf"/>
</dbReference>